<evidence type="ECO:0000256" key="2">
    <source>
        <dbReference type="ARBA" id="ARBA00022763"/>
    </source>
</evidence>
<reference evidence="7" key="1">
    <citation type="submission" date="2025-08" db="UniProtKB">
        <authorList>
            <consortium name="Ensembl"/>
        </authorList>
    </citation>
    <scope>IDENTIFICATION</scope>
</reference>
<reference evidence="7" key="2">
    <citation type="submission" date="2025-09" db="UniProtKB">
        <authorList>
            <consortium name="Ensembl"/>
        </authorList>
    </citation>
    <scope>IDENTIFICATION</scope>
</reference>
<dbReference type="GO" id="GO:0000724">
    <property type="term" value="P:double-strand break repair via homologous recombination"/>
    <property type="evidence" value="ECO:0007669"/>
    <property type="project" value="TreeGrafter"/>
</dbReference>
<dbReference type="SUPFAM" id="SSF49879">
    <property type="entry name" value="SMAD/FHA domain"/>
    <property type="match status" value="1"/>
</dbReference>
<dbReference type="InterPro" id="IPR008984">
    <property type="entry name" value="SMAD_FHA_dom_sf"/>
</dbReference>
<dbReference type="InterPro" id="IPR040227">
    <property type="entry name" value="Nibrin-rel"/>
</dbReference>
<dbReference type="Pfam" id="PF00498">
    <property type="entry name" value="FHA"/>
    <property type="match status" value="1"/>
</dbReference>
<feature type="domain" description="FHA" evidence="6">
    <location>
        <begin position="25"/>
        <end position="54"/>
    </location>
</feature>
<evidence type="ECO:0000256" key="3">
    <source>
        <dbReference type="ARBA" id="ARBA00023204"/>
    </source>
</evidence>
<evidence type="ECO:0000313" key="7">
    <source>
        <dbReference type="Ensembl" id="ENSANIP00000025752.1"/>
    </source>
</evidence>
<dbReference type="InterPro" id="IPR000253">
    <property type="entry name" value="FHA_dom"/>
</dbReference>
<proteinExistence type="inferred from homology"/>
<keyword evidence="8" id="KW-1185">Reference proteome</keyword>
<dbReference type="PANTHER" id="PTHR12162">
    <property type="entry name" value="NIBRIN-RELATED"/>
    <property type="match status" value="1"/>
</dbReference>
<keyword evidence="4" id="KW-0539">Nucleus</keyword>
<comment type="similarity">
    <text evidence="5">Belongs to the Nibrin family.</text>
</comment>
<evidence type="ECO:0000259" key="6">
    <source>
        <dbReference type="Pfam" id="PF00498"/>
    </source>
</evidence>
<dbReference type="GO" id="GO:0007095">
    <property type="term" value="P:mitotic G2 DNA damage checkpoint signaling"/>
    <property type="evidence" value="ECO:0007669"/>
    <property type="project" value="InterPro"/>
</dbReference>
<dbReference type="PANTHER" id="PTHR12162:SF0">
    <property type="entry name" value="NIBRIN"/>
    <property type="match status" value="1"/>
</dbReference>
<dbReference type="Gene3D" id="2.60.200.20">
    <property type="match status" value="1"/>
</dbReference>
<organism evidence="7 8">
    <name type="scientific">Accipiter nisus</name>
    <name type="common">Eurasian sparrowhawk</name>
    <dbReference type="NCBI Taxonomy" id="211598"/>
    <lineage>
        <taxon>Eukaryota</taxon>
        <taxon>Metazoa</taxon>
        <taxon>Chordata</taxon>
        <taxon>Craniata</taxon>
        <taxon>Vertebrata</taxon>
        <taxon>Euteleostomi</taxon>
        <taxon>Archelosauria</taxon>
        <taxon>Archosauria</taxon>
        <taxon>Dinosauria</taxon>
        <taxon>Saurischia</taxon>
        <taxon>Theropoda</taxon>
        <taxon>Coelurosauria</taxon>
        <taxon>Aves</taxon>
        <taxon>Neognathae</taxon>
        <taxon>Neoaves</taxon>
        <taxon>Telluraves</taxon>
        <taxon>Accipitrimorphae</taxon>
        <taxon>Accipitriformes</taxon>
        <taxon>Accipitridae</taxon>
        <taxon>Accipitrinae</taxon>
        <taxon>Accipiter</taxon>
    </lineage>
</organism>
<accession>A0A8B9NP84</accession>
<evidence type="ECO:0000256" key="1">
    <source>
        <dbReference type="ARBA" id="ARBA00004123"/>
    </source>
</evidence>
<evidence type="ECO:0000256" key="5">
    <source>
        <dbReference type="ARBA" id="ARBA00044757"/>
    </source>
</evidence>
<dbReference type="AlphaFoldDB" id="A0A8B9NP84"/>
<keyword evidence="2" id="KW-0227">DNA damage</keyword>
<dbReference type="CDD" id="cd22667">
    <property type="entry name" value="FHA_NBN"/>
    <property type="match status" value="1"/>
</dbReference>
<dbReference type="GO" id="GO:0030870">
    <property type="term" value="C:Mre11 complex"/>
    <property type="evidence" value="ECO:0007669"/>
    <property type="project" value="InterPro"/>
</dbReference>
<comment type="subcellular location">
    <subcellularLocation>
        <location evidence="1">Nucleus</location>
    </subcellularLocation>
</comment>
<dbReference type="Ensembl" id="ENSANIT00000026605.1">
    <property type="protein sequence ID" value="ENSANIP00000025752.1"/>
    <property type="gene ID" value="ENSANIG00000017321.1"/>
</dbReference>
<dbReference type="Proteomes" id="UP000694541">
    <property type="component" value="Unplaced"/>
</dbReference>
<evidence type="ECO:0000313" key="8">
    <source>
        <dbReference type="Proteomes" id="UP000694541"/>
    </source>
</evidence>
<keyword evidence="3" id="KW-0234">DNA repair</keyword>
<protein>
    <recommendedName>
        <fullName evidence="6">FHA domain-containing protein</fullName>
    </recommendedName>
</protein>
<sequence>IWKVICPGLITRIWSPYRLLCGTEYVVGRKNCAILIQDDQSISRSHAVLTVNRPETTPVSSQHFTLPICYVDNLVCHDHTYSHFALTGVLCLE</sequence>
<evidence type="ECO:0000256" key="4">
    <source>
        <dbReference type="ARBA" id="ARBA00023242"/>
    </source>
</evidence>
<dbReference type="GO" id="GO:0003684">
    <property type="term" value="F:damaged DNA binding"/>
    <property type="evidence" value="ECO:0007669"/>
    <property type="project" value="TreeGrafter"/>
</dbReference>
<name>A0A8B9NP84_9AVES</name>